<dbReference type="InterPro" id="IPR015424">
    <property type="entry name" value="PyrdxlP-dep_Trfase"/>
</dbReference>
<dbReference type="PANTHER" id="PTHR43797:SF2">
    <property type="entry name" value="HOMOCYSTEINE_CYSTEINE SYNTHASE"/>
    <property type="match status" value="1"/>
</dbReference>
<evidence type="ECO:0000256" key="2">
    <source>
        <dbReference type="ARBA" id="ARBA00009077"/>
    </source>
</evidence>
<keyword evidence="4 5" id="KW-0663">Pyridoxal phosphate</keyword>
<proteinExistence type="inferred from homology"/>
<dbReference type="EMBL" id="AYSV01000063">
    <property type="protein sequence ID" value="ETD72543.1"/>
    <property type="molecule type" value="Genomic_DNA"/>
</dbReference>
<evidence type="ECO:0000313" key="7">
    <source>
        <dbReference type="EMBL" id="ETD72543.1"/>
    </source>
</evidence>
<gene>
    <name evidence="7" type="ORF">V757_03845</name>
</gene>
<dbReference type="Pfam" id="PF01053">
    <property type="entry name" value="Cys_Met_Meta_PP"/>
    <property type="match status" value="1"/>
</dbReference>
<dbReference type="InterPro" id="IPR000277">
    <property type="entry name" value="Cys/Met-Metab_PyrdxlP-dep_enz"/>
</dbReference>
<dbReference type="Gene3D" id="3.90.1150.10">
    <property type="entry name" value="Aspartate Aminotransferase, domain 1"/>
    <property type="match status" value="1"/>
</dbReference>
<dbReference type="GO" id="GO:0006535">
    <property type="term" value="P:cysteine biosynthetic process from serine"/>
    <property type="evidence" value="ECO:0007669"/>
    <property type="project" value="TreeGrafter"/>
</dbReference>
<comment type="caution">
    <text evidence="7">The sequence shown here is derived from an EMBL/GenBank/DDBJ whole genome shotgun (WGS) entry which is preliminary data.</text>
</comment>
<sequence length="413" mass="45142">MDKKGITTTIVHMDRQKAIEHNAVHKPIHIASQYAFKDVRDLIAVFGNTPGYAYSRQGTPTVSALEQKITALEDGVGSLCFASGMAAIAAVMLTLLKAGDHFIASHYIFGNTKSLFNTLGNLGIEMTVVDTTNIGEVKAAIKSNTRLLFTESIANPVTQVSDLKAMGDLCESKGILYFVDTTMATPYLLRGKDIKASLVMHSLSKALCGHANALGGSITDTGMFNWDNYPNILEIYKSYPVANRGLIQIKKKALRDMGASLSSDAASRIAIGLETFELRIQKMNENALKLAQYMQQSPLFSEVKYPGLDSHPQHELANQLFQQKGYGTLIAASLREDIDLVAFLNHLQVIILATHLGDNRTLCLPVAPTIYAEMSAEDRAVMGISDNLLRISVGIENVEDLIEDIEQAYQKTV</sequence>
<dbReference type="InterPro" id="IPR015421">
    <property type="entry name" value="PyrdxlP-dep_Trfase_major"/>
</dbReference>
<dbReference type="NCBIfam" id="NF004609">
    <property type="entry name" value="PRK05939.1"/>
    <property type="match status" value="1"/>
</dbReference>
<keyword evidence="8" id="KW-1185">Reference proteome</keyword>
<evidence type="ECO:0000256" key="3">
    <source>
        <dbReference type="ARBA" id="ARBA00022679"/>
    </source>
</evidence>
<dbReference type="SUPFAM" id="SSF53383">
    <property type="entry name" value="PLP-dependent transferases"/>
    <property type="match status" value="1"/>
</dbReference>
<dbReference type="OrthoDB" id="9805807at2"/>
<dbReference type="AlphaFoldDB" id="V8G9D4"/>
<dbReference type="Gene3D" id="3.40.640.10">
    <property type="entry name" value="Type I PLP-dependent aspartate aminotransferase-like (Major domain)"/>
    <property type="match status" value="1"/>
</dbReference>
<dbReference type="GO" id="GO:0005737">
    <property type="term" value="C:cytoplasm"/>
    <property type="evidence" value="ECO:0007669"/>
    <property type="project" value="TreeGrafter"/>
</dbReference>
<dbReference type="Proteomes" id="UP000018766">
    <property type="component" value="Unassembled WGS sequence"/>
</dbReference>
<accession>V8G9D4</accession>
<dbReference type="InterPro" id="IPR006235">
    <property type="entry name" value="OAc-hSer/O-AcSer_sulfhydrylase"/>
</dbReference>
<dbReference type="InterPro" id="IPR015422">
    <property type="entry name" value="PyrdxlP-dep_Trfase_small"/>
</dbReference>
<organism evidence="7 8">
    <name type="scientific">Pelistega indica</name>
    <dbReference type="NCBI Taxonomy" id="1414851"/>
    <lineage>
        <taxon>Bacteria</taxon>
        <taxon>Pseudomonadati</taxon>
        <taxon>Pseudomonadota</taxon>
        <taxon>Betaproteobacteria</taxon>
        <taxon>Burkholderiales</taxon>
        <taxon>Alcaligenaceae</taxon>
        <taxon>Pelistega</taxon>
    </lineage>
</organism>
<dbReference type="PATRIC" id="fig|1414851.3.peg.768"/>
<dbReference type="PIRSF" id="PIRSF001434">
    <property type="entry name" value="CGS"/>
    <property type="match status" value="1"/>
</dbReference>
<keyword evidence="3" id="KW-0808">Transferase</keyword>
<protein>
    <recommendedName>
        <fullName evidence="9">Cystathionine gamma-synthase</fullName>
    </recommendedName>
</protein>
<feature type="modified residue" description="N6-(pyridoxal phosphate)lysine" evidence="5">
    <location>
        <position position="205"/>
    </location>
</feature>
<reference evidence="7 8" key="1">
    <citation type="submission" date="2013-11" db="EMBL/GenBank/DDBJ databases">
        <title>Genomic analysis of Pelistega sp. HM-7.</title>
        <authorList>
            <person name="Kumbhare S.V."/>
            <person name="Shetty S.A."/>
            <person name="Sharma O."/>
            <person name="Dhotre D.P."/>
        </authorList>
    </citation>
    <scope>NUCLEOTIDE SEQUENCE [LARGE SCALE GENOMIC DNA]</scope>
    <source>
        <strain evidence="7 8">HM-7</strain>
    </source>
</reference>
<dbReference type="GO" id="GO:0019346">
    <property type="term" value="P:transsulfuration"/>
    <property type="evidence" value="ECO:0007669"/>
    <property type="project" value="InterPro"/>
</dbReference>
<comment type="similarity">
    <text evidence="2 6">Belongs to the trans-sulfuration enzymes family.</text>
</comment>
<dbReference type="GO" id="GO:0004124">
    <property type="term" value="F:cysteine synthase activity"/>
    <property type="evidence" value="ECO:0007669"/>
    <property type="project" value="TreeGrafter"/>
</dbReference>
<evidence type="ECO:0008006" key="9">
    <source>
        <dbReference type="Google" id="ProtNLM"/>
    </source>
</evidence>
<evidence type="ECO:0000256" key="5">
    <source>
        <dbReference type="PIRSR" id="PIRSR001434-2"/>
    </source>
</evidence>
<evidence type="ECO:0000256" key="6">
    <source>
        <dbReference type="RuleBase" id="RU362118"/>
    </source>
</evidence>
<dbReference type="GO" id="GO:0030170">
    <property type="term" value="F:pyridoxal phosphate binding"/>
    <property type="evidence" value="ECO:0007669"/>
    <property type="project" value="InterPro"/>
</dbReference>
<dbReference type="GO" id="GO:0003961">
    <property type="term" value="F:O-acetylhomoserine aminocarboxypropyltransferase activity"/>
    <property type="evidence" value="ECO:0007669"/>
    <property type="project" value="TreeGrafter"/>
</dbReference>
<evidence type="ECO:0000256" key="4">
    <source>
        <dbReference type="ARBA" id="ARBA00022898"/>
    </source>
</evidence>
<dbReference type="FunFam" id="3.40.640.10:FF:000046">
    <property type="entry name" value="Cystathionine gamma-lyase"/>
    <property type="match status" value="1"/>
</dbReference>
<comment type="cofactor">
    <cofactor evidence="1 6">
        <name>pyridoxal 5'-phosphate</name>
        <dbReference type="ChEBI" id="CHEBI:597326"/>
    </cofactor>
</comment>
<dbReference type="PANTHER" id="PTHR43797">
    <property type="entry name" value="HOMOCYSTEINE/CYSTEINE SYNTHASE"/>
    <property type="match status" value="1"/>
</dbReference>
<dbReference type="RefSeq" id="WP_023950081.1">
    <property type="nucleotide sequence ID" value="NZ_AYSV01000063.1"/>
</dbReference>
<dbReference type="GO" id="GO:0071269">
    <property type="term" value="P:L-homocysteine biosynthetic process"/>
    <property type="evidence" value="ECO:0007669"/>
    <property type="project" value="TreeGrafter"/>
</dbReference>
<evidence type="ECO:0000313" key="8">
    <source>
        <dbReference type="Proteomes" id="UP000018766"/>
    </source>
</evidence>
<evidence type="ECO:0000256" key="1">
    <source>
        <dbReference type="ARBA" id="ARBA00001933"/>
    </source>
</evidence>
<name>V8G9D4_9BURK</name>